<dbReference type="EMBL" id="VZAD01000013">
    <property type="protein sequence ID" value="MQP10582.1"/>
    <property type="molecule type" value="Genomic_DNA"/>
</dbReference>
<name>A0A6A7W855_9BACT</name>
<gene>
    <name evidence="2" type="ORF">F7D20_01085</name>
</gene>
<protein>
    <submittedName>
        <fullName evidence="2">Uncharacterized protein</fullName>
    </submittedName>
</protein>
<evidence type="ECO:0000256" key="1">
    <source>
        <dbReference type="SAM" id="MobiDB-lite"/>
    </source>
</evidence>
<dbReference type="Proteomes" id="UP000384372">
    <property type="component" value="Unassembled WGS sequence"/>
</dbReference>
<feature type="compositionally biased region" description="Acidic residues" evidence="1">
    <location>
        <begin position="51"/>
        <end position="60"/>
    </location>
</feature>
<feature type="compositionally biased region" description="Polar residues" evidence="1">
    <location>
        <begin position="26"/>
        <end position="40"/>
    </location>
</feature>
<proteinExistence type="predicted"/>
<keyword evidence="3" id="KW-1185">Reference proteome</keyword>
<feature type="region of interest" description="Disordered" evidence="1">
    <location>
        <begin position="20"/>
        <end position="73"/>
    </location>
</feature>
<organism evidence="2 3">
    <name type="scientific">Segatella copri</name>
    <dbReference type="NCBI Taxonomy" id="165179"/>
    <lineage>
        <taxon>Bacteria</taxon>
        <taxon>Pseudomonadati</taxon>
        <taxon>Bacteroidota</taxon>
        <taxon>Bacteroidia</taxon>
        <taxon>Bacteroidales</taxon>
        <taxon>Prevotellaceae</taxon>
        <taxon>Segatella</taxon>
    </lineage>
</organism>
<sequence>MKKYIIPTIEVMKIETESMIAASPESDLNSTDKITDQNQIEAKPHSPTDVDFWDDEEDDGSWSYSHRTKSLWN</sequence>
<reference evidence="2 3" key="1">
    <citation type="submission" date="2019-09" db="EMBL/GenBank/DDBJ databases">
        <title>Distinct polysaccharide growth profiles of human intestinal Prevotella copri isolates.</title>
        <authorList>
            <person name="Fehlner-Peach H."/>
            <person name="Magnabosco C."/>
            <person name="Raghavan V."/>
            <person name="Scher J.U."/>
            <person name="Tett A."/>
            <person name="Cox L.M."/>
            <person name="Gottsegen C."/>
            <person name="Watters A."/>
            <person name="Wiltshire- Gordon J.D."/>
            <person name="Segata N."/>
            <person name="Bonneau R."/>
            <person name="Littman D.R."/>
        </authorList>
    </citation>
    <scope>NUCLEOTIDE SEQUENCE [LARGE SCALE GENOMIC DNA]</scope>
    <source>
        <strain evidence="3">iAQ1173</strain>
    </source>
</reference>
<evidence type="ECO:0000313" key="2">
    <source>
        <dbReference type="EMBL" id="MQP10582.1"/>
    </source>
</evidence>
<accession>A0A6A7W855</accession>
<dbReference type="AlphaFoldDB" id="A0A6A7W855"/>
<evidence type="ECO:0000313" key="3">
    <source>
        <dbReference type="Proteomes" id="UP000384372"/>
    </source>
</evidence>
<comment type="caution">
    <text evidence="2">The sequence shown here is derived from an EMBL/GenBank/DDBJ whole genome shotgun (WGS) entry which is preliminary data.</text>
</comment>
<dbReference type="RefSeq" id="WP_158462415.1">
    <property type="nucleotide sequence ID" value="NZ_VZAD01000013.1"/>
</dbReference>